<gene>
    <name evidence="1" type="ORF">S12H4_36113</name>
</gene>
<organism evidence="1">
    <name type="scientific">marine sediment metagenome</name>
    <dbReference type="NCBI Taxonomy" id="412755"/>
    <lineage>
        <taxon>unclassified sequences</taxon>
        <taxon>metagenomes</taxon>
        <taxon>ecological metagenomes</taxon>
    </lineage>
</organism>
<dbReference type="AlphaFoldDB" id="X1TNM4"/>
<feature type="non-terminal residue" evidence="1">
    <location>
        <position position="137"/>
    </location>
</feature>
<reference evidence="1" key="1">
    <citation type="journal article" date="2014" name="Front. Microbiol.">
        <title>High frequency of phylogenetically diverse reductive dehalogenase-homologous genes in deep subseafloor sedimentary metagenomes.</title>
        <authorList>
            <person name="Kawai M."/>
            <person name="Futagami T."/>
            <person name="Toyoda A."/>
            <person name="Takaki Y."/>
            <person name="Nishi S."/>
            <person name="Hori S."/>
            <person name="Arai W."/>
            <person name="Tsubouchi T."/>
            <person name="Morono Y."/>
            <person name="Uchiyama I."/>
            <person name="Ito T."/>
            <person name="Fujiyama A."/>
            <person name="Inagaki F."/>
            <person name="Takami H."/>
        </authorList>
    </citation>
    <scope>NUCLEOTIDE SEQUENCE</scope>
    <source>
        <strain evidence="1">Expedition CK06-06</strain>
    </source>
</reference>
<proteinExistence type="predicted"/>
<sequence length="137" mass="16029">MDTWVIPLLTAIGGASVALIGKEVIELFKRPRLVVDFERSKSEYPLIQDYNDENMKAAGTSFRIEFLRLIVLNKGKTTAYDCEAKMELIETRRKTRYRKSLHWSKRDRRIYSTLDQVYSPINLNRNDEETVDILQLS</sequence>
<protein>
    <submittedName>
        <fullName evidence="1">Uncharacterized protein</fullName>
    </submittedName>
</protein>
<name>X1TNM4_9ZZZZ</name>
<evidence type="ECO:0000313" key="1">
    <source>
        <dbReference type="EMBL" id="GAI89175.1"/>
    </source>
</evidence>
<dbReference type="EMBL" id="BARW01021507">
    <property type="protein sequence ID" value="GAI89175.1"/>
    <property type="molecule type" value="Genomic_DNA"/>
</dbReference>
<accession>X1TNM4</accession>
<comment type="caution">
    <text evidence="1">The sequence shown here is derived from an EMBL/GenBank/DDBJ whole genome shotgun (WGS) entry which is preliminary data.</text>
</comment>